<dbReference type="InterPro" id="IPR011006">
    <property type="entry name" value="CheY-like_superfamily"/>
</dbReference>
<dbReference type="Proteomes" id="UP000241964">
    <property type="component" value="Unassembled WGS sequence"/>
</dbReference>
<dbReference type="PROSITE" id="PS50043">
    <property type="entry name" value="HTH_LUXR_2"/>
    <property type="match status" value="1"/>
</dbReference>
<evidence type="ECO:0000256" key="2">
    <source>
        <dbReference type="ARBA" id="ARBA00023015"/>
    </source>
</evidence>
<evidence type="ECO:0000256" key="3">
    <source>
        <dbReference type="ARBA" id="ARBA00023125"/>
    </source>
</evidence>
<dbReference type="GO" id="GO:0003677">
    <property type="term" value="F:DNA binding"/>
    <property type="evidence" value="ECO:0007669"/>
    <property type="project" value="UniProtKB-KW"/>
</dbReference>
<feature type="modified residue" description="4-aspartylphosphate" evidence="5">
    <location>
        <position position="54"/>
    </location>
</feature>
<dbReference type="InterPro" id="IPR016032">
    <property type="entry name" value="Sig_transdc_resp-reg_C-effctor"/>
</dbReference>
<sequence length="212" mass="24000">MKNILIVEDYQIIRLATKILVQDLYKAAVIHEATSFNEALSELAAHPQDLVILDVQIPEGQGFEMIGAMRAVQKNVSILIFSAIEERIYGIHYLRAGANGFVSKNSETGDIRTAILSVADTGRYVSPRIKVELLNQLDKHNYRADNPLLDLSAREITIMDMLIDGFWIKEIASKLDLTESSVSTYKARLFEKLHVTTLIEMFQKVSHYKDMD</sequence>
<evidence type="ECO:0000256" key="5">
    <source>
        <dbReference type="PROSITE-ProRule" id="PRU00169"/>
    </source>
</evidence>
<evidence type="ECO:0000313" key="9">
    <source>
        <dbReference type="Proteomes" id="UP000241964"/>
    </source>
</evidence>
<organism evidence="8 9">
    <name type="scientific">Dyadobacter jiangsuensis</name>
    <dbReference type="NCBI Taxonomy" id="1591085"/>
    <lineage>
        <taxon>Bacteria</taxon>
        <taxon>Pseudomonadati</taxon>
        <taxon>Bacteroidota</taxon>
        <taxon>Cytophagia</taxon>
        <taxon>Cytophagales</taxon>
        <taxon>Spirosomataceae</taxon>
        <taxon>Dyadobacter</taxon>
    </lineage>
</organism>
<accession>A0A2P8G058</accession>
<feature type="domain" description="HTH luxR-type" evidence="6">
    <location>
        <begin position="144"/>
        <end position="209"/>
    </location>
</feature>
<dbReference type="InterPro" id="IPR000792">
    <property type="entry name" value="Tscrpt_reg_LuxR_C"/>
</dbReference>
<proteinExistence type="predicted"/>
<dbReference type="EMBL" id="PYAS01000008">
    <property type="protein sequence ID" value="PSL27360.1"/>
    <property type="molecule type" value="Genomic_DNA"/>
</dbReference>
<evidence type="ECO:0000259" key="6">
    <source>
        <dbReference type="PROSITE" id="PS50043"/>
    </source>
</evidence>
<evidence type="ECO:0000259" key="7">
    <source>
        <dbReference type="PROSITE" id="PS50110"/>
    </source>
</evidence>
<keyword evidence="3" id="KW-0238">DNA-binding</keyword>
<dbReference type="SUPFAM" id="SSF52172">
    <property type="entry name" value="CheY-like"/>
    <property type="match status" value="1"/>
</dbReference>
<evidence type="ECO:0000256" key="1">
    <source>
        <dbReference type="ARBA" id="ARBA00022553"/>
    </source>
</evidence>
<dbReference type="PROSITE" id="PS50110">
    <property type="entry name" value="RESPONSE_REGULATORY"/>
    <property type="match status" value="1"/>
</dbReference>
<keyword evidence="4" id="KW-0804">Transcription</keyword>
<gene>
    <name evidence="8" type="ORF">CLV60_108217</name>
</gene>
<dbReference type="RefSeq" id="WP_106596760.1">
    <property type="nucleotide sequence ID" value="NZ_PYAS01000008.1"/>
</dbReference>
<protein>
    <submittedName>
        <fullName evidence="8">LuxR family two component transcriptional regulator</fullName>
    </submittedName>
</protein>
<keyword evidence="1 5" id="KW-0597">Phosphoprotein</keyword>
<dbReference type="InterPro" id="IPR039420">
    <property type="entry name" value="WalR-like"/>
</dbReference>
<dbReference type="CDD" id="cd17535">
    <property type="entry name" value="REC_NarL-like"/>
    <property type="match status" value="1"/>
</dbReference>
<dbReference type="InterPro" id="IPR001789">
    <property type="entry name" value="Sig_transdc_resp-reg_receiver"/>
</dbReference>
<dbReference type="AlphaFoldDB" id="A0A2P8G058"/>
<dbReference type="InterPro" id="IPR058245">
    <property type="entry name" value="NreC/VraR/RcsB-like_REC"/>
</dbReference>
<evidence type="ECO:0000256" key="4">
    <source>
        <dbReference type="ARBA" id="ARBA00023163"/>
    </source>
</evidence>
<dbReference type="Gene3D" id="3.40.50.2300">
    <property type="match status" value="1"/>
</dbReference>
<dbReference type="PANTHER" id="PTHR43214">
    <property type="entry name" value="TWO-COMPONENT RESPONSE REGULATOR"/>
    <property type="match status" value="1"/>
</dbReference>
<dbReference type="GO" id="GO:0000160">
    <property type="term" value="P:phosphorelay signal transduction system"/>
    <property type="evidence" value="ECO:0007669"/>
    <property type="project" value="InterPro"/>
</dbReference>
<dbReference type="Pfam" id="PF00072">
    <property type="entry name" value="Response_reg"/>
    <property type="match status" value="1"/>
</dbReference>
<evidence type="ECO:0000313" key="8">
    <source>
        <dbReference type="EMBL" id="PSL27360.1"/>
    </source>
</evidence>
<name>A0A2P8G058_9BACT</name>
<dbReference type="PANTHER" id="PTHR43214:SF41">
    <property type="entry name" value="NITRATE_NITRITE RESPONSE REGULATOR PROTEIN NARP"/>
    <property type="match status" value="1"/>
</dbReference>
<dbReference type="CDD" id="cd06170">
    <property type="entry name" value="LuxR_C_like"/>
    <property type="match status" value="1"/>
</dbReference>
<dbReference type="SMART" id="SM00448">
    <property type="entry name" value="REC"/>
    <property type="match status" value="1"/>
</dbReference>
<keyword evidence="9" id="KW-1185">Reference proteome</keyword>
<dbReference type="SMART" id="SM00421">
    <property type="entry name" value="HTH_LUXR"/>
    <property type="match status" value="1"/>
</dbReference>
<dbReference type="PRINTS" id="PR00038">
    <property type="entry name" value="HTHLUXR"/>
</dbReference>
<keyword evidence="2" id="KW-0805">Transcription regulation</keyword>
<dbReference type="GO" id="GO:0006355">
    <property type="term" value="P:regulation of DNA-templated transcription"/>
    <property type="evidence" value="ECO:0007669"/>
    <property type="project" value="InterPro"/>
</dbReference>
<dbReference type="Pfam" id="PF00196">
    <property type="entry name" value="GerE"/>
    <property type="match status" value="1"/>
</dbReference>
<dbReference type="OrthoDB" id="1013073at2"/>
<comment type="caution">
    <text evidence="8">The sequence shown here is derived from an EMBL/GenBank/DDBJ whole genome shotgun (WGS) entry which is preliminary data.</text>
</comment>
<dbReference type="SUPFAM" id="SSF46894">
    <property type="entry name" value="C-terminal effector domain of the bipartite response regulators"/>
    <property type="match status" value="1"/>
</dbReference>
<feature type="domain" description="Response regulatory" evidence="7">
    <location>
        <begin position="3"/>
        <end position="119"/>
    </location>
</feature>
<reference evidence="8 9" key="1">
    <citation type="submission" date="2018-03" db="EMBL/GenBank/DDBJ databases">
        <title>Genomic Encyclopedia of Archaeal and Bacterial Type Strains, Phase II (KMG-II): from individual species to whole genera.</title>
        <authorList>
            <person name="Goeker M."/>
        </authorList>
    </citation>
    <scope>NUCLEOTIDE SEQUENCE [LARGE SCALE GENOMIC DNA]</scope>
    <source>
        <strain evidence="8 9">DSM 29057</strain>
    </source>
</reference>